<name>A0A4Q7VH64_9BACT</name>
<evidence type="ECO:0000256" key="1">
    <source>
        <dbReference type="SAM" id="SignalP"/>
    </source>
</evidence>
<accession>A0A4Q7VH64</accession>
<proteinExistence type="predicted"/>
<keyword evidence="1" id="KW-0732">Signal</keyword>
<reference evidence="2 3" key="1">
    <citation type="submission" date="2019-02" db="EMBL/GenBank/DDBJ databases">
        <title>Genomic Encyclopedia of Type Strains, Phase IV (KMG-IV): sequencing the most valuable type-strain genomes for metagenomic binning, comparative biology and taxonomic classification.</title>
        <authorList>
            <person name="Goeker M."/>
        </authorList>
    </citation>
    <scope>NUCLEOTIDE SEQUENCE [LARGE SCALE GENOMIC DNA]</scope>
    <source>
        <strain evidence="2 3">DSM 28825</strain>
    </source>
</reference>
<dbReference type="InterPro" id="IPR003787">
    <property type="entry name" value="Sulphur_relay_DsrE/F-like"/>
</dbReference>
<dbReference type="Proteomes" id="UP000293562">
    <property type="component" value="Unassembled WGS sequence"/>
</dbReference>
<dbReference type="Pfam" id="PF02635">
    <property type="entry name" value="DsrE"/>
    <property type="match status" value="1"/>
</dbReference>
<evidence type="ECO:0000313" key="3">
    <source>
        <dbReference type="Proteomes" id="UP000293562"/>
    </source>
</evidence>
<dbReference type="InterPro" id="IPR027396">
    <property type="entry name" value="DsrEFH-like"/>
</dbReference>
<gene>
    <name evidence="2" type="ORF">EV201_0035</name>
</gene>
<protein>
    <submittedName>
        <fullName evidence="2">Uncharacterized protein</fullName>
    </submittedName>
</protein>
<dbReference type="Gene3D" id="3.40.1260.10">
    <property type="entry name" value="DsrEFH-like"/>
    <property type="match status" value="1"/>
</dbReference>
<feature type="chain" id="PRO_5020702858" evidence="1">
    <location>
        <begin position="23"/>
        <end position="150"/>
    </location>
</feature>
<sequence length="150" mass="17048">MKQKLFVSILLSLFLTMPILKASEPETESDFFKDKTEMKEADKLVVVWTSGDKDVAMKMVFMYTYNAKKQGWWDDVTLLVWGPSSKLLSEDKDLQDYVNKMLDAGIHVMACKACADLYGVADKLQALGVTVKYAGQDLTKFIKERKVVTF</sequence>
<organism evidence="2 3">
    <name type="scientific">Ancylomarina subtilis</name>
    <dbReference type="NCBI Taxonomy" id="1639035"/>
    <lineage>
        <taxon>Bacteria</taxon>
        <taxon>Pseudomonadati</taxon>
        <taxon>Bacteroidota</taxon>
        <taxon>Bacteroidia</taxon>
        <taxon>Marinilabiliales</taxon>
        <taxon>Marinifilaceae</taxon>
        <taxon>Ancylomarina</taxon>
    </lineage>
</organism>
<keyword evidence="3" id="KW-1185">Reference proteome</keyword>
<dbReference type="RefSeq" id="WP_242610435.1">
    <property type="nucleotide sequence ID" value="NZ_SHKN01000001.1"/>
</dbReference>
<evidence type="ECO:0000313" key="2">
    <source>
        <dbReference type="EMBL" id="RZT95416.1"/>
    </source>
</evidence>
<dbReference type="AlphaFoldDB" id="A0A4Q7VH64"/>
<feature type="signal peptide" evidence="1">
    <location>
        <begin position="1"/>
        <end position="22"/>
    </location>
</feature>
<dbReference type="EMBL" id="SHKN01000001">
    <property type="protein sequence ID" value="RZT95416.1"/>
    <property type="molecule type" value="Genomic_DNA"/>
</dbReference>
<comment type="caution">
    <text evidence="2">The sequence shown here is derived from an EMBL/GenBank/DDBJ whole genome shotgun (WGS) entry which is preliminary data.</text>
</comment>
<dbReference type="SUPFAM" id="SSF75169">
    <property type="entry name" value="DsrEFH-like"/>
    <property type="match status" value="1"/>
</dbReference>